<evidence type="ECO:0000256" key="4">
    <source>
        <dbReference type="ARBA" id="ARBA00022701"/>
    </source>
</evidence>
<evidence type="ECO:0000313" key="10">
    <source>
        <dbReference type="EMBL" id="CAI2372591.1"/>
    </source>
</evidence>
<dbReference type="EMBL" id="CAMPGE010013884">
    <property type="protein sequence ID" value="CAI2372591.1"/>
    <property type="molecule type" value="Genomic_DNA"/>
</dbReference>
<dbReference type="GO" id="GO:0034451">
    <property type="term" value="C:centriolar satellite"/>
    <property type="evidence" value="ECO:0007669"/>
    <property type="project" value="UniProtKB-SubCell"/>
</dbReference>
<comment type="function">
    <text evidence="8">Regulator of the tubulin polyglutamylase complex (TPGC) that controls cytoskeletal organization, nuclear shape, and cilium disassembly by balancing microtubule and actin assembly. Regulates the assembly and stability of the TPGC and thereby modulates polyglutamylation of the microtubule, which antagonizes MAP4 binding.</text>
</comment>
<keyword evidence="2" id="KW-0963">Cytoplasm</keyword>
<keyword evidence="3" id="KW-0597">Phosphoprotein</keyword>
<evidence type="ECO:0000256" key="5">
    <source>
        <dbReference type="ARBA" id="ARBA00023212"/>
    </source>
</evidence>
<dbReference type="GO" id="GO:0005874">
    <property type="term" value="C:microtubule"/>
    <property type="evidence" value="ECO:0007669"/>
    <property type="project" value="UniProtKB-KW"/>
</dbReference>
<dbReference type="PANTHER" id="PTHR34252">
    <property type="entry name" value="UPF0705 PROTEIN C11ORF49"/>
    <property type="match status" value="1"/>
</dbReference>
<reference evidence="10" key="1">
    <citation type="submission" date="2023-07" db="EMBL/GenBank/DDBJ databases">
        <authorList>
            <consortium name="AG Swart"/>
            <person name="Singh M."/>
            <person name="Singh A."/>
            <person name="Seah K."/>
            <person name="Emmerich C."/>
        </authorList>
    </citation>
    <scope>NUCLEOTIDE SEQUENCE</scope>
    <source>
        <strain evidence="10">DP1</strain>
    </source>
</reference>
<feature type="compositionally biased region" description="Basic and acidic residues" evidence="9">
    <location>
        <begin position="28"/>
        <end position="44"/>
    </location>
</feature>
<feature type="region of interest" description="Disordered" evidence="9">
    <location>
        <begin position="1"/>
        <end position="44"/>
    </location>
</feature>
<evidence type="ECO:0000256" key="6">
    <source>
        <dbReference type="ARBA" id="ARBA00033750"/>
    </source>
</evidence>
<keyword evidence="4" id="KW-0493">Microtubule</keyword>
<gene>
    <name evidence="10" type="ORF">ECRASSUSDP1_LOCUS13922</name>
</gene>
<feature type="compositionally biased region" description="Basic and acidic residues" evidence="9">
    <location>
        <begin position="1"/>
        <end position="10"/>
    </location>
</feature>
<evidence type="ECO:0000313" key="11">
    <source>
        <dbReference type="Proteomes" id="UP001295684"/>
    </source>
</evidence>
<evidence type="ECO:0000256" key="2">
    <source>
        <dbReference type="ARBA" id="ARBA00022490"/>
    </source>
</evidence>
<feature type="region of interest" description="Disordered" evidence="9">
    <location>
        <begin position="369"/>
        <end position="392"/>
    </location>
</feature>
<comment type="caution">
    <text evidence="10">The sequence shown here is derived from an EMBL/GenBank/DDBJ whole genome shotgun (WGS) entry which is preliminary data.</text>
</comment>
<protein>
    <recommendedName>
        <fullName evidence="7">Centriolar satellite-associated tubulin polyglutamylase complex regulator 1</fullName>
    </recommendedName>
</protein>
<keyword evidence="5" id="KW-0206">Cytoskeleton</keyword>
<comment type="subcellular location">
    <subcellularLocation>
        <location evidence="1">Cytoplasm</location>
        <location evidence="1">Cytoskeleton</location>
        <location evidence="1">Microtubule organizing center</location>
        <location evidence="1">Centrosome</location>
        <location evidence="1">Centriolar satellite</location>
    </subcellularLocation>
</comment>
<evidence type="ECO:0000256" key="8">
    <source>
        <dbReference type="ARBA" id="ARBA00045673"/>
    </source>
</evidence>
<name>A0AAD2CV80_EUPCR</name>
<dbReference type="Proteomes" id="UP001295684">
    <property type="component" value="Unassembled WGS sequence"/>
</dbReference>
<feature type="compositionally biased region" description="Acidic residues" evidence="9">
    <location>
        <begin position="11"/>
        <end position="27"/>
    </location>
</feature>
<dbReference type="PANTHER" id="PTHR34252:SF1">
    <property type="entry name" value="CENTRIOLAR SATELLITE-ASSOCIATED TUBULIN POLYGLUTAMYLASE COMPLEX REGULATOR 1"/>
    <property type="match status" value="1"/>
</dbReference>
<dbReference type="AlphaFoldDB" id="A0AAD2CV80"/>
<evidence type="ECO:0000256" key="1">
    <source>
        <dbReference type="ARBA" id="ARBA00004607"/>
    </source>
</evidence>
<evidence type="ECO:0000256" key="3">
    <source>
        <dbReference type="ARBA" id="ARBA00022553"/>
    </source>
</evidence>
<evidence type="ECO:0000256" key="9">
    <source>
        <dbReference type="SAM" id="MobiDB-lite"/>
    </source>
</evidence>
<accession>A0AAD2CV80</accession>
<organism evidence="10 11">
    <name type="scientific">Euplotes crassus</name>
    <dbReference type="NCBI Taxonomy" id="5936"/>
    <lineage>
        <taxon>Eukaryota</taxon>
        <taxon>Sar</taxon>
        <taxon>Alveolata</taxon>
        <taxon>Ciliophora</taxon>
        <taxon>Intramacronucleata</taxon>
        <taxon>Spirotrichea</taxon>
        <taxon>Hypotrichia</taxon>
        <taxon>Euplotida</taxon>
        <taxon>Euplotidae</taxon>
        <taxon>Moneuplotes</taxon>
    </lineage>
</organism>
<comment type="similarity">
    <text evidence="6">Belongs to the CSTPP1 family.</text>
</comment>
<keyword evidence="11" id="KW-1185">Reference proteome</keyword>
<sequence length="392" mass="45588">MEKDSDRKEDLEDEEGEEEGEEEEEEEEKKTISNSDIKRDERKTDMGKVMTVIHEESKKSILDYGKTAAKKYKFEELEPTHRPIFSLKTSTVKTEERFKMSAQEYLDHFKIATILQDTFKTILDRREENARDLFIQYLEATLNGEHILLREHAFVNATPLNRKCFLQQVRKVFHCTPCYKIVTGLDYLQLLTLICSDFPKSLMIEAVKVINVADTKLPSTKAMEDLLFEKYELFDLQCSICIFFYFHEFMEGIKTIFQDAQLNSASLDLDEECSVITIYTAACNFIRRGNLNKCPYPSFENVLEAIIHDTDLEERLSSEPLVLADDIVPDLTGKISYRKFCAGMYRNKHLILSIYKPIVSKSLLEKRKLHESSKRKETGSKKDDIKRTKTKG</sequence>
<proteinExistence type="inferred from homology"/>
<evidence type="ECO:0000256" key="7">
    <source>
        <dbReference type="ARBA" id="ARBA00033769"/>
    </source>
</evidence>
<dbReference type="InterPro" id="IPR038968">
    <property type="entry name" value="CSTPP1"/>
</dbReference>